<dbReference type="FunFam" id="3.90.640.10:FF:000003">
    <property type="entry name" value="Molecular chaperone DnaK"/>
    <property type="match status" value="1"/>
</dbReference>
<evidence type="ECO:0000256" key="1">
    <source>
        <dbReference type="ARBA" id="ARBA00022741"/>
    </source>
</evidence>
<dbReference type="GO" id="GO:0140662">
    <property type="term" value="F:ATP-dependent protein folding chaperone"/>
    <property type="evidence" value="ECO:0007669"/>
    <property type="project" value="InterPro"/>
</dbReference>
<dbReference type="InterPro" id="IPR013126">
    <property type="entry name" value="Hsp_70_fam"/>
</dbReference>
<dbReference type="SUPFAM" id="SSF53067">
    <property type="entry name" value="Actin-like ATPase domain"/>
    <property type="match status" value="1"/>
</dbReference>
<keyword evidence="2" id="KW-0067">ATP-binding</keyword>
<proteinExistence type="predicted"/>
<comment type="caution">
    <text evidence="3">The sequence shown here is derived from an EMBL/GenBank/DDBJ whole genome shotgun (WGS) entry which is preliminary data.</text>
</comment>
<accession>T1CF41</accession>
<evidence type="ECO:0000256" key="2">
    <source>
        <dbReference type="ARBA" id="ARBA00022840"/>
    </source>
</evidence>
<dbReference type="Gene3D" id="3.90.640.10">
    <property type="entry name" value="Actin, Chain A, domain 4"/>
    <property type="match status" value="1"/>
</dbReference>
<dbReference type="Pfam" id="PF00012">
    <property type="entry name" value="HSP70"/>
    <property type="match status" value="1"/>
</dbReference>
<dbReference type="AlphaFoldDB" id="T1CF41"/>
<dbReference type="EMBL" id="AUZX01000066">
    <property type="protein sequence ID" value="EQD81192.1"/>
    <property type="molecule type" value="Genomic_DNA"/>
</dbReference>
<keyword evidence="3" id="KW-0346">Stress response</keyword>
<sequence length="177" mass="19138">MDFGEGVFEVISTSGDTKLGGTDMDEAIINYLISDFKAKDGIDISKDKSAYIRLKDAAEKAKIELSSTLSTEINIPYVTAVNGQPKHIQMTLTRGKLEELIRPMVERSKISLEKALEGGKLSKDKIDKIILVGGPTRIPMVKKYVEDFFGKKVEGGVDPMECVAVGAALQGAVLSGD</sequence>
<name>T1CF41_9ZZZZ</name>
<feature type="non-terminal residue" evidence="3">
    <location>
        <position position="177"/>
    </location>
</feature>
<organism evidence="3">
    <name type="scientific">mine drainage metagenome</name>
    <dbReference type="NCBI Taxonomy" id="410659"/>
    <lineage>
        <taxon>unclassified sequences</taxon>
        <taxon>metagenomes</taxon>
        <taxon>ecological metagenomes</taxon>
    </lineage>
</organism>
<dbReference type="InterPro" id="IPR018181">
    <property type="entry name" value="Heat_shock_70_CS"/>
</dbReference>
<dbReference type="Gene3D" id="3.30.420.40">
    <property type="match status" value="2"/>
</dbReference>
<dbReference type="InterPro" id="IPR043129">
    <property type="entry name" value="ATPase_NBD"/>
</dbReference>
<reference evidence="3" key="1">
    <citation type="submission" date="2013-08" db="EMBL/GenBank/DDBJ databases">
        <authorList>
            <person name="Mendez C."/>
            <person name="Richter M."/>
            <person name="Ferrer M."/>
            <person name="Sanchez J."/>
        </authorList>
    </citation>
    <scope>NUCLEOTIDE SEQUENCE</scope>
</reference>
<reference evidence="3" key="2">
    <citation type="journal article" date="2014" name="ISME J.">
        <title>Microbial stratification in low pH oxic and suboxic macroscopic growths along an acid mine drainage.</title>
        <authorList>
            <person name="Mendez-Garcia C."/>
            <person name="Mesa V."/>
            <person name="Sprenger R.R."/>
            <person name="Richter M."/>
            <person name="Diez M.S."/>
            <person name="Solano J."/>
            <person name="Bargiela R."/>
            <person name="Golyshina O.V."/>
            <person name="Manteca A."/>
            <person name="Ramos J.L."/>
            <person name="Gallego J.R."/>
            <person name="Llorente I."/>
            <person name="Martins Dos Santos V.A."/>
            <person name="Jensen O.N."/>
            <person name="Pelaez A.I."/>
            <person name="Sanchez J."/>
            <person name="Ferrer M."/>
        </authorList>
    </citation>
    <scope>NUCLEOTIDE SEQUENCE</scope>
</reference>
<dbReference type="PANTHER" id="PTHR19375">
    <property type="entry name" value="HEAT SHOCK PROTEIN 70KDA"/>
    <property type="match status" value="1"/>
</dbReference>
<keyword evidence="1" id="KW-0547">Nucleotide-binding</keyword>
<dbReference type="PRINTS" id="PR00301">
    <property type="entry name" value="HEATSHOCK70"/>
</dbReference>
<dbReference type="PROSITE" id="PS01036">
    <property type="entry name" value="HSP70_3"/>
    <property type="match status" value="1"/>
</dbReference>
<protein>
    <submittedName>
        <fullName evidence="3">Heat shock protein 70</fullName>
    </submittedName>
</protein>
<gene>
    <name evidence="3" type="ORF">B1A_00087</name>
</gene>
<evidence type="ECO:0000313" key="3">
    <source>
        <dbReference type="EMBL" id="EQD81192.1"/>
    </source>
</evidence>
<dbReference type="GO" id="GO:0005524">
    <property type="term" value="F:ATP binding"/>
    <property type="evidence" value="ECO:0007669"/>
    <property type="project" value="UniProtKB-KW"/>
</dbReference>